<evidence type="ECO:0000256" key="3">
    <source>
        <dbReference type="PIRSR" id="PIRSR001235-1"/>
    </source>
</evidence>
<proteinExistence type="inferred from homology"/>
<comment type="caution">
    <text evidence="6">The sequence shown here is derived from an EMBL/GenBank/DDBJ whole genome shotgun (WGS) entry which is preliminary data.</text>
</comment>
<comment type="cofactor">
    <cofactor evidence="3">
        <name>Zn(2+)</name>
        <dbReference type="ChEBI" id="CHEBI:29105"/>
    </cofactor>
    <text evidence="3">Binds 2 Zn(2+) ions per subunit.</text>
</comment>
<evidence type="ECO:0000259" key="5">
    <source>
        <dbReference type="Pfam" id="PF07687"/>
    </source>
</evidence>
<dbReference type="EMBL" id="PXYW01000048">
    <property type="protein sequence ID" value="PSR32230.1"/>
    <property type="molecule type" value="Genomic_DNA"/>
</dbReference>
<gene>
    <name evidence="6" type="ORF">C7B46_15320</name>
</gene>
<dbReference type="NCBIfam" id="TIGR01879">
    <property type="entry name" value="hydantase"/>
    <property type="match status" value="1"/>
</dbReference>
<dbReference type="InterPro" id="IPR011650">
    <property type="entry name" value="Peptidase_M20_dimer"/>
</dbReference>
<evidence type="ECO:0000313" key="6">
    <source>
        <dbReference type="EMBL" id="PSR32230.1"/>
    </source>
</evidence>
<dbReference type="InterPro" id="IPR036264">
    <property type="entry name" value="Bact_exopeptidase_dim_dom"/>
</dbReference>
<feature type="binding site" evidence="3">
    <location>
        <position position="376"/>
    </location>
    <ligand>
        <name>Zn(2+)</name>
        <dbReference type="ChEBI" id="CHEBI:29105"/>
        <label>2</label>
    </ligand>
</feature>
<dbReference type="SUPFAM" id="SSF55031">
    <property type="entry name" value="Bacterial exopeptidase dimerisation domain"/>
    <property type="match status" value="1"/>
</dbReference>
<name>A0A2T2XCM1_9FIRM</name>
<sequence length="412" mass="44811">MSEKRLLARLESARMIGGDPAGGITRPFGSVAEREIRQWFLAEAEAAGLRTRLDGAGNLWALFPGAEENILAAGSHLDTVSQGGAYDGALGALMALEAVETLKDTGYHPQHTLAVLVLTGEEPNAFRLSTLGSRLLTGMLSLDDIRDITDDSGYSVWQALAEAGATLNSHDLLPHIPLKGFVEPHIEQGPRLKEMGQPLAVVTRITGIVRHRIVIQGEANHAGTTPWLQRRDAVQGFAQIVAAFKALIDGHLDQLTGTVGYVRVYPNAVNIIPSTVEFIVEWRSPDQTVLTAVSEEYWDMVQQLGNQRGLGITRQVILNQAPSPMDATTQRLLQQMIASEGLEPIALESWAGHDAAHLARKVPTGMLFIRSNGKSHCSDEDCDAQDIVLGSRVLTAFLRQWDQMVLGRRPSC</sequence>
<evidence type="ECO:0000313" key="7">
    <source>
        <dbReference type="Proteomes" id="UP000242972"/>
    </source>
</evidence>
<feature type="domain" description="Peptidase M20 dimerisation" evidence="5">
    <location>
        <begin position="207"/>
        <end position="304"/>
    </location>
</feature>
<feature type="binding site" evidence="3">
    <location>
        <position position="122"/>
    </location>
    <ligand>
        <name>Zn(2+)</name>
        <dbReference type="ChEBI" id="CHEBI:29105"/>
        <label>2</label>
    </ligand>
</feature>
<dbReference type="InterPro" id="IPR010158">
    <property type="entry name" value="Amidase_Cbmase"/>
</dbReference>
<feature type="binding site" evidence="3">
    <location>
        <position position="87"/>
    </location>
    <ligand>
        <name>Zn(2+)</name>
        <dbReference type="ChEBI" id="CHEBI:29105"/>
        <label>1</label>
    </ligand>
</feature>
<dbReference type="Proteomes" id="UP000242972">
    <property type="component" value="Unassembled WGS sequence"/>
</dbReference>
<dbReference type="PANTHER" id="PTHR32494:SF5">
    <property type="entry name" value="ALLANTOATE AMIDOHYDROLASE"/>
    <property type="match status" value="1"/>
</dbReference>
<evidence type="ECO:0000256" key="1">
    <source>
        <dbReference type="ARBA" id="ARBA00006153"/>
    </source>
</evidence>
<keyword evidence="3" id="KW-0862">Zinc</keyword>
<dbReference type="InterPro" id="IPR002933">
    <property type="entry name" value="Peptidase_M20"/>
</dbReference>
<feature type="binding site" evidence="3">
    <location>
        <position position="87"/>
    </location>
    <ligand>
        <name>Zn(2+)</name>
        <dbReference type="ChEBI" id="CHEBI:29105"/>
        <label>2</label>
    </ligand>
</feature>
<feature type="binding site" evidence="3">
    <location>
        <position position="76"/>
    </location>
    <ligand>
        <name>Zn(2+)</name>
        <dbReference type="ChEBI" id="CHEBI:29105"/>
        <label>1</label>
    </ligand>
</feature>
<protein>
    <submittedName>
        <fullName evidence="6">Zn-dependent hydrolase</fullName>
    </submittedName>
</protein>
<dbReference type="Pfam" id="PF07687">
    <property type="entry name" value="M20_dimer"/>
    <property type="match status" value="1"/>
</dbReference>
<accession>A0A2T2XCM1</accession>
<dbReference type="Gene3D" id="3.30.70.360">
    <property type="match status" value="1"/>
</dbReference>
<feature type="binding site" evidence="3">
    <location>
        <position position="185"/>
    </location>
    <ligand>
        <name>Zn(2+)</name>
        <dbReference type="ChEBI" id="CHEBI:29105"/>
        <label>1</label>
    </ligand>
</feature>
<feature type="binding site" evidence="4">
    <location>
        <position position="283"/>
    </location>
    <ligand>
        <name>allantoate</name>
        <dbReference type="ChEBI" id="CHEBI:17536"/>
    </ligand>
</feature>
<dbReference type="GO" id="GO:0016813">
    <property type="term" value="F:hydrolase activity, acting on carbon-nitrogen (but not peptide) bonds, in linear amidines"/>
    <property type="evidence" value="ECO:0007669"/>
    <property type="project" value="InterPro"/>
</dbReference>
<feature type="binding site" evidence="4">
    <location>
        <position position="210"/>
    </location>
    <ligand>
        <name>allantoate</name>
        <dbReference type="ChEBI" id="CHEBI:17536"/>
    </ligand>
</feature>
<dbReference type="Gene3D" id="3.40.630.10">
    <property type="entry name" value="Zn peptidases"/>
    <property type="match status" value="1"/>
</dbReference>
<evidence type="ECO:0000256" key="2">
    <source>
        <dbReference type="ARBA" id="ARBA00022801"/>
    </source>
</evidence>
<feature type="binding site" evidence="4">
    <location>
        <position position="270"/>
    </location>
    <ligand>
        <name>allantoate</name>
        <dbReference type="ChEBI" id="CHEBI:17536"/>
    </ligand>
</feature>
<organism evidence="6 7">
    <name type="scientific">Sulfobacillus benefaciens</name>
    <dbReference type="NCBI Taxonomy" id="453960"/>
    <lineage>
        <taxon>Bacteria</taxon>
        <taxon>Bacillati</taxon>
        <taxon>Bacillota</taxon>
        <taxon>Clostridia</taxon>
        <taxon>Eubacteriales</taxon>
        <taxon>Clostridiales Family XVII. Incertae Sedis</taxon>
        <taxon>Sulfobacillus</taxon>
    </lineage>
</organism>
<keyword evidence="3" id="KW-0479">Metal-binding</keyword>
<reference evidence="6 7" key="1">
    <citation type="journal article" date="2014" name="BMC Genomics">
        <title>Comparison of environmental and isolate Sulfobacillus genomes reveals diverse carbon, sulfur, nitrogen, and hydrogen metabolisms.</title>
        <authorList>
            <person name="Justice N.B."/>
            <person name="Norman A."/>
            <person name="Brown C.T."/>
            <person name="Singh A."/>
            <person name="Thomas B.C."/>
            <person name="Banfield J.F."/>
        </authorList>
    </citation>
    <scope>NUCLEOTIDE SEQUENCE [LARGE SCALE GENOMIC DNA]</scope>
    <source>
        <strain evidence="6">AMDSBA4</strain>
    </source>
</reference>
<keyword evidence="2 6" id="KW-0378">Hydrolase</keyword>
<dbReference type="CDD" id="cd03884">
    <property type="entry name" value="M20_bAS"/>
    <property type="match status" value="1"/>
</dbReference>
<dbReference type="GO" id="GO:0046872">
    <property type="term" value="F:metal ion binding"/>
    <property type="evidence" value="ECO:0007669"/>
    <property type="project" value="UniProtKB-KW"/>
</dbReference>
<comment type="similarity">
    <text evidence="1">Belongs to the peptidase M20 family.</text>
</comment>
<dbReference type="PANTHER" id="PTHR32494">
    <property type="entry name" value="ALLANTOATE DEIMINASE-RELATED"/>
    <property type="match status" value="1"/>
</dbReference>
<dbReference type="Pfam" id="PF01546">
    <property type="entry name" value="Peptidase_M20"/>
    <property type="match status" value="1"/>
</dbReference>
<evidence type="ECO:0000256" key="4">
    <source>
        <dbReference type="PIRSR" id="PIRSR001235-2"/>
    </source>
</evidence>
<dbReference type="SUPFAM" id="SSF53187">
    <property type="entry name" value="Zn-dependent exopeptidases"/>
    <property type="match status" value="1"/>
</dbReference>
<dbReference type="AlphaFoldDB" id="A0A2T2XCM1"/>
<dbReference type="PIRSF" id="PIRSF001235">
    <property type="entry name" value="Amidase_carbamoylase"/>
    <property type="match status" value="1"/>
</dbReference>